<dbReference type="InterPro" id="IPR004252">
    <property type="entry name" value="Probable_transposase_24"/>
</dbReference>
<gene>
    <name evidence="2" type="ORF">MKW98_020631</name>
</gene>
<feature type="region of interest" description="Disordered" evidence="1">
    <location>
        <begin position="84"/>
        <end position="104"/>
    </location>
</feature>
<keyword evidence="3" id="KW-1185">Reference proteome</keyword>
<feature type="compositionally biased region" description="Polar residues" evidence="1">
    <location>
        <begin position="593"/>
        <end position="608"/>
    </location>
</feature>
<dbReference type="EMBL" id="JAJJMB010001184">
    <property type="protein sequence ID" value="KAI3957989.1"/>
    <property type="molecule type" value="Genomic_DNA"/>
</dbReference>
<comment type="caution">
    <text evidence="2">The sequence shown here is derived from an EMBL/GenBank/DDBJ whole genome shotgun (WGS) entry which is preliminary data.</text>
</comment>
<name>A0AAD4TF04_9MAGN</name>
<dbReference type="Pfam" id="PF03004">
    <property type="entry name" value="Transposase_24"/>
    <property type="match status" value="1"/>
</dbReference>
<feature type="compositionally biased region" description="Polar residues" evidence="1">
    <location>
        <begin position="10"/>
        <end position="21"/>
    </location>
</feature>
<feature type="region of interest" description="Disordered" evidence="1">
    <location>
        <begin position="593"/>
        <end position="694"/>
    </location>
</feature>
<feature type="compositionally biased region" description="Basic and acidic residues" evidence="1">
    <location>
        <begin position="152"/>
        <end position="168"/>
    </location>
</feature>
<evidence type="ECO:0000313" key="2">
    <source>
        <dbReference type="EMBL" id="KAI3957989.1"/>
    </source>
</evidence>
<dbReference type="PANTHER" id="PTHR33018">
    <property type="entry name" value="OS10G0338966 PROTEIN-RELATED"/>
    <property type="match status" value="1"/>
</dbReference>
<dbReference type="AlphaFoldDB" id="A0AAD4TF04"/>
<sequence length="860" mass="94626">MRSKRLELQEAQQKQKNLSTAKRQESLRNLRSSTTKTRSGSVNNRRREKEVVTDAVDEGLNDRREKEIVNDAGDEGLDAVALEKQSSPATKSRSAIVNGRRAKENGTDAVGETLKAVALEKKKSLTVKPRGSLVDGRRAKEIVTDAVDERPNVVDDMHDTGGDVRDEETGTVNSWSDIRDEDADMVDTGSDARDVVTDILGADGYGDMQIADDQWLPTNSGEDADNDILDADGNGDMQFAEDQPLPTNSYEDADVLDADENADMQTVDDQSLPTNSENVAGSSRKRKYEMVQRQLTDPHSEYANFTGYGQGSTSVPTDRRIPITFDKYGRPCDVGSEEFATDIGKIVRACCRPAIESWRKVPNSMKENIWINIIARYVVPEIYKPNVLSRASKSYKTWKSQLRVEMDKHETIAEKKINMPWRLISNREDWESFVDFCNTDEDKKRRAAGRKARENLEFLHSCGRKGIYRKLYELEKESPTGEVNRAAIFVDTHVSKNINDPESSSISDIKLRLIKELVEANPDGQKDIDSDAVAQVCGLDGKGVVRGMGGGVSRAKVLASAASVETLRKVQQENKSLQSDIESLRLQLVIHTPNHTSTPSASPIRNCTSAPSNQSASQAPEASYLPARSRLAPDVPNLSARSPVAPPSPNLPARSRLATDVPNLPARSRVAPPSPNLPARSPVAPPSPNLPARSRLAPLASNLPARSSLAPPASNLAASSCFIKNFKGRTIALGSINTAAPPMENVHSLIIEEIFDRNAELFDQDGKLGDIMIGGVINWPKACVESNLPASSCFIRNFKRRIIAFGNFSSADRRMEDVYSVTIKEIYDRDAELFDEDGKLGDITIGDVINWPKACVKPCR</sequence>
<feature type="region of interest" description="Disordered" evidence="1">
    <location>
        <begin position="264"/>
        <end position="286"/>
    </location>
</feature>
<reference evidence="2" key="1">
    <citation type="submission" date="2022-04" db="EMBL/GenBank/DDBJ databases">
        <title>A functionally conserved STORR gene fusion in Papaver species that diverged 16.8 million years ago.</title>
        <authorList>
            <person name="Catania T."/>
        </authorList>
    </citation>
    <scope>NUCLEOTIDE SEQUENCE</scope>
    <source>
        <strain evidence="2">S-188037</strain>
    </source>
</reference>
<accession>A0AAD4TF04</accession>
<feature type="region of interest" description="Disordered" evidence="1">
    <location>
        <begin position="152"/>
        <end position="171"/>
    </location>
</feature>
<evidence type="ECO:0000313" key="3">
    <source>
        <dbReference type="Proteomes" id="UP001202328"/>
    </source>
</evidence>
<proteinExistence type="predicted"/>
<dbReference type="PANTHER" id="PTHR33018:SF37">
    <property type="entry name" value="TRANSPOSASE TNP1_EN_SPM-LIKE DOMAIN-CONTAINING PROTEIN"/>
    <property type="match status" value="1"/>
</dbReference>
<feature type="compositionally biased region" description="Polar residues" evidence="1">
    <location>
        <begin position="29"/>
        <end position="43"/>
    </location>
</feature>
<feature type="compositionally biased region" description="Polar residues" evidence="1">
    <location>
        <begin position="264"/>
        <end position="281"/>
    </location>
</feature>
<evidence type="ECO:0008006" key="4">
    <source>
        <dbReference type="Google" id="ProtNLM"/>
    </source>
</evidence>
<protein>
    <recommendedName>
        <fullName evidence="4">Transposase Tnp1/En/Spm-like domain-containing protein</fullName>
    </recommendedName>
</protein>
<feature type="region of interest" description="Disordered" evidence="1">
    <location>
        <begin position="212"/>
        <end position="251"/>
    </location>
</feature>
<organism evidence="2 3">
    <name type="scientific">Papaver atlanticum</name>
    <dbReference type="NCBI Taxonomy" id="357466"/>
    <lineage>
        <taxon>Eukaryota</taxon>
        <taxon>Viridiplantae</taxon>
        <taxon>Streptophyta</taxon>
        <taxon>Embryophyta</taxon>
        <taxon>Tracheophyta</taxon>
        <taxon>Spermatophyta</taxon>
        <taxon>Magnoliopsida</taxon>
        <taxon>Ranunculales</taxon>
        <taxon>Papaveraceae</taxon>
        <taxon>Papaveroideae</taxon>
        <taxon>Papaver</taxon>
    </lineage>
</organism>
<dbReference type="Proteomes" id="UP001202328">
    <property type="component" value="Unassembled WGS sequence"/>
</dbReference>
<feature type="region of interest" description="Disordered" evidence="1">
    <location>
        <begin position="1"/>
        <end position="51"/>
    </location>
</feature>
<feature type="compositionally biased region" description="Polar residues" evidence="1">
    <location>
        <begin position="84"/>
        <end position="95"/>
    </location>
</feature>
<feature type="compositionally biased region" description="Low complexity" evidence="1">
    <location>
        <begin position="609"/>
        <end position="623"/>
    </location>
</feature>
<evidence type="ECO:0000256" key="1">
    <source>
        <dbReference type="SAM" id="MobiDB-lite"/>
    </source>
</evidence>